<comment type="similarity">
    <text evidence="1 8">Belongs to the bacterial histone-like protein family.</text>
</comment>
<gene>
    <name evidence="9" type="ORF">J0H12_05375</name>
</gene>
<dbReference type="GO" id="GO:0006310">
    <property type="term" value="P:DNA recombination"/>
    <property type="evidence" value="ECO:0007669"/>
    <property type="project" value="UniProtKB-KW"/>
</dbReference>
<evidence type="ECO:0000256" key="7">
    <source>
        <dbReference type="ARBA" id="ARBA00023172"/>
    </source>
</evidence>
<keyword evidence="7" id="KW-0233">DNA recombination</keyword>
<dbReference type="PROSITE" id="PS00045">
    <property type="entry name" value="HISTONE_LIKE"/>
    <property type="match status" value="1"/>
</dbReference>
<accession>A0A8J7PT62</accession>
<dbReference type="SMART" id="SM00411">
    <property type="entry name" value="BHL"/>
    <property type="match status" value="1"/>
</dbReference>
<reference evidence="9" key="1">
    <citation type="submission" date="2021-02" db="EMBL/GenBank/DDBJ databases">
        <title>Thiocyanate and organic carbon inputs drive convergent selection for specific autotrophic Afipia and Thiobacillus strains within complex microbiomes.</title>
        <authorList>
            <person name="Huddy R.J."/>
            <person name="Sachdeva R."/>
            <person name="Kadzinga F."/>
            <person name="Kantor R.S."/>
            <person name="Harrison S.T.L."/>
            <person name="Banfield J.F."/>
        </authorList>
    </citation>
    <scope>NUCLEOTIDE SEQUENCE</scope>
    <source>
        <strain evidence="9">SCN18_10_11_15_R4_P_38_20</strain>
    </source>
</reference>
<comment type="caution">
    <text evidence="9">The sequence shown here is derived from an EMBL/GenBank/DDBJ whole genome shotgun (WGS) entry which is preliminary data.</text>
</comment>
<dbReference type="EMBL" id="JAFKGL010000021">
    <property type="protein sequence ID" value="MBN9413334.1"/>
    <property type="molecule type" value="Genomic_DNA"/>
</dbReference>
<dbReference type="GO" id="GO:0006417">
    <property type="term" value="P:regulation of translation"/>
    <property type="evidence" value="ECO:0007669"/>
    <property type="project" value="UniProtKB-KW"/>
</dbReference>
<evidence type="ECO:0000313" key="10">
    <source>
        <dbReference type="Proteomes" id="UP000664414"/>
    </source>
</evidence>
<dbReference type="GO" id="GO:0009893">
    <property type="term" value="P:positive regulation of metabolic process"/>
    <property type="evidence" value="ECO:0007669"/>
    <property type="project" value="UniProtKB-ARBA"/>
</dbReference>
<dbReference type="GO" id="GO:0005829">
    <property type="term" value="C:cytosol"/>
    <property type="evidence" value="ECO:0007669"/>
    <property type="project" value="TreeGrafter"/>
</dbReference>
<dbReference type="InterPro" id="IPR005684">
    <property type="entry name" value="IHF_alpha"/>
</dbReference>
<organism evidence="9 10">
    <name type="scientific">Candidatus Paracaedimonas acanthamoebae</name>
    <dbReference type="NCBI Taxonomy" id="244581"/>
    <lineage>
        <taxon>Bacteria</taxon>
        <taxon>Pseudomonadati</taxon>
        <taxon>Pseudomonadota</taxon>
        <taxon>Alphaproteobacteria</taxon>
        <taxon>Holosporales</taxon>
        <taxon>Caedimonadaceae</taxon>
        <taxon>Candidatus Paracaedimonas</taxon>
    </lineage>
</organism>
<dbReference type="PRINTS" id="PR01727">
    <property type="entry name" value="DNABINDINGHU"/>
</dbReference>
<dbReference type="Proteomes" id="UP000664414">
    <property type="component" value="Unassembled WGS sequence"/>
</dbReference>
<dbReference type="InterPro" id="IPR020816">
    <property type="entry name" value="Histone-like_DNA-bd_CS"/>
</dbReference>
<dbReference type="InterPro" id="IPR000119">
    <property type="entry name" value="Hist_DNA-bd"/>
</dbReference>
<dbReference type="GO" id="GO:0006355">
    <property type="term" value="P:regulation of DNA-templated transcription"/>
    <property type="evidence" value="ECO:0007669"/>
    <property type="project" value="InterPro"/>
</dbReference>
<dbReference type="CDD" id="cd13835">
    <property type="entry name" value="IHF_A"/>
    <property type="match status" value="1"/>
</dbReference>
<evidence type="ECO:0000256" key="8">
    <source>
        <dbReference type="RuleBase" id="RU003939"/>
    </source>
</evidence>
<dbReference type="SUPFAM" id="SSF47729">
    <property type="entry name" value="IHF-like DNA-binding proteins"/>
    <property type="match status" value="1"/>
</dbReference>
<dbReference type="GO" id="GO:0030527">
    <property type="term" value="F:structural constituent of chromatin"/>
    <property type="evidence" value="ECO:0007669"/>
    <property type="project" value="InterPro"/>
</dbReference>
<proteinExistence type="inferred from homology"/>
<protein>
    <recommendedName>
        <fullName evidence="2">Integration host factor subunit alpha</fullName>
    </recommendedName>
</protein>
<dbReference type="AlphaFoldDB" id="A0A8J7PT62"/>
<evidence type="ECO:0000256" key="2">
    <source>
        <dbReference type="ARBA" id="ARBA00018329"/>
    </source>
</evidence>
<dbReference type="Pfam" id="PF00216">
    <property type="entry name" value="Bac_DNA_binding"/>
    <property type="match status" value="1"/>
</dbReference>
<dbReference type="PANTHER" id="PTHR33175:SF2">
    <property type="entry name" value="INTEGRATION HOST FACTOR SUBUNIT ALPHA"/>
    <property type="match status" value="1"/>
</dbReference>
<evidence type="ECO:0000256" key="4">
    <source>
        <dbReference type="ARBA" id="ARBA00023015"/>
    </source>
</evidence>
<dbReference type="GO" id="GO:0003677">
    <property type="term" value="F:DNA binding"/>
    <property type="evidence" value="ECO:0007669"/>
    <property type="project" value="UniProtKB-KW"/>
</dbReference>
<dbReference type="Gene3D" id="4.10.520.10">
    <property type="entry name" value="IHF-like DNA-binding proteins"/>
    <property type="match status" value="1"/>
</dbReference>
<keyword evidence="6" id="KW-0804">Transcription</keyword>
<dbReference type="PANTHER" id="PTHR33175">
    <property type="entry name" value="DNA-BINDING PROTEIN HU"/>
    <property type="match status" value="1"/>
</dbReference>
<sequence length="96" mass="10820">MPEKTLTRAEISDAIAENVGFPRHRSMELLEQILEQMIVGLVKEGELKLSSFGSFNVRQKNNRIGRNPKTGKEVMITPRKTISFRASHILKDGVAK</sequence>
<evidence type="ECO:0000256" key="3">
    <source>
        <dbReference type="ARBA" id="ARBA00022845"/>
    </source>
</evidence>
<evidence type="ECO:0000256" key="1">
    <source>
        <dbReference type="ARBA" id="ARBA00010529"/>
    </source>
</evidence>
<name>A0A8J7PT62_9PROT</name>
<dbReference type="InterPro" id="IPR010992">
    <property type="entry name" value="IHF-like_DNA-bd_dom_sf"/>
</dbReference>
<keyword evidence="4" id="KW-0805">Transcription regulation</keyword>
<evidence type="ECO:0000313" key="9">
    <source>
        <dbReference type="EMBL" id="MBN9413334.1"/>
    </source>
</evidence>
<keyword evidence="5" id="KW-0238">DNA-binding</keyword>
<evidence type="ECO:0000256" key="5">
    <source>
        <dbReference type="ARBA" id="ARBA00023125"/>
    </source>
</evidence>
<keyword evidence="3" id="KW-0810">Translation regulation</keyword>
<evidence type="ECO:0000256" key="6">
    <source>
        <dbReference type="ARBA" id="ARBA00023163"/>
    </source>
</evidence>